<comment type="similarity">
    <text evidence="1">Belongs to the peptidase M20 family.</text>
</comment>
<dbReference type="Proteomes" id="UP000011765">
    <property type="component" value="Chromosome"/>
</dbReference>
<evidence type="ECO:0000256" key="2">
    <source>
        <dbReference type="ARBA" id="ARBA00022801"/>
    </source>
</evidence>
<dbReference type="InterPro" id="IPR010158">
    <property type="entry name" value="Amidase_Cbmase"/>
</dbReference>
<dbReference type="SUPFAM" id="SSF53187">
    <property type="entry name" value="Zn-dependent exopeptidases"/>
    <property type="match status" value="1"/>
</dbReference>
<dbReference type="PANTHER" id="PTHR32494:SF5">
    <property type="entry name" value="ALLANTOATE AMIDOHYDROLASE"/>
    <property type="match status" value="1"/>
</dbReference>
<organism evidence="3 4">
    <name type="scientific">Thermodesulfobium narugense DSM 14796</name>
    <dbReference type="NCBI Taxonomy" id="747365"/>
    <lineage>
        <taxon>Bacteria</taxon>
        <taxon>Pseudomonadati</taxon>
        <taxon>Thermodesulfobiota</taxon>
        <taxon>Thermodesulfobiia</taxon>
        <taxon>Thermodesulfobiales</taxon>
        <taxon>Thermodesulfobiaceae</taxon>
        <taxon>Thermodesulfobium</taxon>
    </lineage>
</organism>
<dbReference type="EMBL" id="CP002690">
    <property type="protein sequence ID" value="AEE15233.1"/>
    <property type="molecule type" value="Genomic_DNA"/>
</dbReference>
<dbReference type="eggNOG" id="COG0624">
    <property type="taxonomic scope" value="Bacteria"/>
</dbReference>
<dbReference type="Gene3D" id="3.30.70.360">
    <property type="match status" value="1"/>
</dbReference>
<evidence type="ECO:0000256" key="1">
    <source>
        <dbReference type="ARBA" id="ARBA00006153"/>
    </source>
</evidence>
<gene>
    <name evidence="3" type="ORF">Thena_1623</name>
</gene>
<dbReference type="KEGG" id="tnr:Thena_1623"/>
<accession>M1E8L5</accession>
<dbReference type="SUPFAM" id="SSF55031">
    <property type="entry name" value="Bacterial exopeptidase dimerisation domain"/>
    <property type="match status" value="1"/>
</dbReference>
<evidence type="ECO:0000313" key="3">
    <source>
        <dbReference type="EMBL" id="AEE15233.1"/>
    </source>
</evidence>
<dbReference type="InterPro" id="IPR036264">
    <property type="entry name" value="Bact_exopeptidase_dim_dom"/>
</dbReference>
<sequence length="377" mass="42597">MGYSEEEDKAINYVLKLLPKNFEIKTDNIGNLIAMYNEDPSAKKVLLGIHLDTIPFSGKYSSSLPMIVAVGSINKLLEKDFYPKKTVGLIIFRATSPNRFSRGCIGSRGAVGELNERDLYLSDKDGVLLQDEIIKRSLGLSSSFPTFFKDDIYTFLELESDFSGILSEKSIPICMVKNQQGPVILKLSIVGKIQYTCCTPSNLIKNPLNAFTKILDLLYKMMKENKLFGGVYEINMEPKVMGVFPTRINFNLDLRSPDLKLRSELLNNLKDMINKISEEESCQIDILSQTSHSPHIFSDKLIEISKKIFLKNNIKPITIDTGILSNARWMSLVSQETGMFLLRYKKGNSPKKEEINENDIILSIDVVSEILKERVSL</sequence>
<evidence type="ECO:0000313" key="4">
    <source>
        <dbReference type="Proteomes" id="UP000011765"/>
    </source>
</evidence>
<keyword evidence="4" id="KW-1185">Reference proteome</keyword>
<dbReference type="AlphaFoldDB" id="M1E8L5"/>
<evidence type="ECO:0008006" key="5">
    <source>
        <dbReference type="Google" id="ProtNLM"/>
    </source>
</evidence>
<reference evidence="3 4" key="1">
    <citation type="submission" date="2011-04" db="EMBL/GenBank/DDBJ databases">
        <title>The complete genome of Thermodesulfobium narugense DSM 14796.</title>
        <authorList>
            <consortium name="US DOE Joint Genome Institute (JGI-PGF)"/>
            <person name="Lucas S."/>
            <person name="Han J."/>
            <person name="Lapidus A."/>
            <person name="Bruce D."/>
            <person name="Goodwin L."/>
            <person name="Pitluck S."/>
            <person name="Peters L."/>
            <person name="Kyrpides N."/>
            <person name="Mavromatis K."/>
            <person name="Pagani I."/>
            <person name="Ivanova N."/>
            <person name="Ovchinnikova G."/>
            <person name="Zhang X."/>
            <person name="Saunders L."/>
            <person name="Detter J.C."/>
            <person name="Tapia R."/>
            <person name="Han C."/>
            <person name="Land M."/>
            <person name="Hauser L."/>
            <person name="Markowitz V."/>
            <person name="Cheng J.-F."/>
            <person name="Hugenholtz P."/>
            <person name="Woyke T."/>
            <person name="Wu D."/>
            <person name="Spring S."/>
            <person name="Schroeder M."/>
            <person name="Brambilla E."/>
            <person name="Klenk H.-P."/>
            <person name="Eisen J.A."/>
        </authorList>
    </citation>
    <scope>NUCLEOTIDE SEQUENCE [LARGE SCALE GENOMIC DNA]</scope>
    <source>
        <strain evidence="3 4">DSM 14796</strain>
    </source>
</reference>
<protein>
    <recommendedName>
        <fullName evidence="5">Peptidase M20</fullName>
    </recommendedName>
</protein>
<keyword evidence="2" id="KW-0378">Hydrolase</keyword>
<dbReference type="STRING" id="747365.Thena_1623"/>
<dbReference type="Gene3D" id="3.40.630.10">
    <property type="entry name" value="Zn peptidases"/>
    <property type="match status" value="1"/>
</dbReference>
<proteinExistence type="inferred from homology"/>
<dbReference type="OrthoDB" id="9808195at2"/>
<dbReference type="GO" id="GO:0016813">
    <property type="term" value="F:hydrolase activity, acting on carbon-nitrogen (but not peptide) bonds, in linear amidines"/>
    <property type="evidence" value="ECO:0007669"/>
    <property type="project" value="InterPro"/>
</dbReference>
<dbReference type="PANTHER" id="PTHR32494">
    <property type="entry name" value="ALLANTOATE DEIMINASE-RELATED"/>
    <property type="match status" value="1"/>
</dbReference>
<dbReference type="RefSeq" id="WP_013756953.1">
    <property type="nucleotide sequence ID" value="NC_015499.1"/>
</dbReference>
<dbReference type="HOGENOM" id="CLU_733491_0_0_9"/>
<name>M1E8L5_9BACT</name>